<dbReference type="EMBL" id="AHFL01000088">
    <property type="protein sequence ID" value="EOO57816.1"/>
    <property type="molecule type" value="Genomic_DNA"/>
</dbReference>
<sequence>MKPTEATRHMRYEHMVFFKWKQNITRENESELVKELLCFKELIPGILDISAGHNITEEIDKIQGYTLGLRITFENQQALKGYAVHPVHQSFKEKIKGKYDNVLVMDYPIQN</sequence>
<gene>
    <name evidence="3" type="ORF">IKE_06269</name>
</gene>
<evidence type="ECO:0000256" key="1">
    <source>
        <dbReference type="ARBA" id="ARBA00011738"/>
    </source>
</evidence>
<protein>
    <recommendedName>
        <fullName evidence="2">Stress-response A/B barrel domain-containing protein</fullName>
    </recommendedName>
</protein>
<dbReference type="InterPro" id="IPR044662">
    <property type="entry name" value="HS1/DABB1-like"/>
</dbReference>
<comment type="subunit">
    <text evidence="1">Homodimer.</text>
</comment>
<dbReference type="InterPro" id="IPR011008">
    <property type="entry name" value="Dimeric_a/b-barrel"/>
</dbReference>
<comment type="caution">
    <text evidence="3">The sequence shown here is derived from an EMBL/GenBank/DDBJ whole genome shotgun (WGS) entry which is preliminary data.</text>
</comment>
<dbReference type="PANTHER" id="PTHR33178:SF10">
    <property type="entry name" value="STRESS-RESPONSE A_B BARREL DOMAIN-CONTAINING PROTEIN"/>
    <property type="match status" value="1"/>
</dbReference>
<dbReference type="RefSeq" id="WP_016126225.1">
    <property type="nucleotide sequence ID" value="NZ_KB976272.1"/>
</dbReference>
<evidence type="ECO:0000313" key="4">
    <source>
        <dbReference type="Proteomes" id="UP000014023"/>
    </source>
</evidence>
<dbReference type="AlphaFoldDB" id="A0A9W5PXP2"/>
<organism evidence="3 4">
    <name type="scientific">Bacillus cereus VD196</name>
    <dbReference type="NCBI Taxonomy" id="1053243"/>
    <lineage>
        <taxon>Bacteria</taxon>
        <taxon>Bacillati</taxon>
        <taxon>Bacillota</taxon>
        <taxon>Bacilli</taxon>
        <taxon>Bacillales</taxon>
        <taxon>Bacillaceae</taxon>
        <taxon>Bacillus</taxon>
        <taxon>Bacillus cereus group</taxon>
    </lineage>
</organism>
<accession>A0A9W5PXP2</accession>
<dbReference type="PROSITE" id="PS51502">
    <property type="entry name" value="S_R_A_B_BARREL"/>
    <property type="match status" value="1"/>
</dbReference>
<dbReference type="SUPFAM" id="SSF54909">
    <property type="entry name" value="Dimeric alpha+beta barrel"/>
    <property type="match status" value="1"/>
</dbReference>
<name>A0A9W5PXP2_BACCE</name>
<dbReference type="InterPro" id="IPR013097">
    <property type="entry name" value="Dabb"/>
</dbReference>
<dbReference type="Gene3D" id="3.30.70.100">
    <property type="match status" value="1"/>
</dbReference>
<dbReference type="Pfam" id="PF07876">
    <property type="entry name" value="Dabb"/>
    <property type="match status" value="1"/>
</dbReference>
<evidence type="ECO:0000313" key="3">
    <source>
        <dbReference type="EMBL" id="EOO57816.1"/>
    </source>
</evidence>
<dbReference type="PANTHER" id="PTHR33178">
    <property type="match status" value="1"/>
</dbReference>
<feature type="domain" description="Stress-response A/B barrel" evidence="2">
    <location>
        <begin position="12"/>
        <end position="107"/>
    </location>
</feature>
<proteinExistence type="predicted"/>
<dbReference type="Proteomes" id="UP000014023">
    <property type="component" value="Unassembled WGS sequence"/>
</dbReference>
<reference evidence="3 4" key="1">
    <citation type="submission" date="2012-12" db="EMBL/GenBank/DDBJ databases">
        <title>The Genome Sequence of Bacillus cereus VD196.</title>
        <authorList>
            <consortium name="The Broad Institute Genome Sequencing Platform"/>
            <consortium name="The Broad Institute Genome Sequencing Center for Infectious Disease"/>
            <person name="Feldgarden M."/>
            <person name="Van der Auwera G.A."/>
            <person name="Mahillon J."/>
            <person name="Duprez V."/>
            <person name="Timmery S."/>
            <person name="Mattelet C."/>
            <person name="Dierick K."/>
            <person name="Sun M."/>
            <person name="Yu Z."/>
            <person name="Zhu L."/>
            <person name="Hu X."/>
            <person name="Shank E.B."/>
            <person name="Swiecicka I."/>
            <person name="Hansen B.M."/>
            <person name="Andrup L."/>
            <person name="Walker B."/>
            <person name="Young S.K."/>
            <person name="Zeng Q."/>
            <person name="Gargeya S."/>
            <person name="Fitzgerald M."/>
            <person name="Haas B."/>
            <person name="Abouelleil A."/>
            <person name="Alvarado L."/>
            <person name="Arachchi H.M."/>
            <person name="Berlin A.M."/>
            <person name="Chapman S.B."/>
            <person name="Dewar J."/>
            <person name="Goldberg J."/>
            <person name="Griggs A."/>
            <person name="Gujja S."/>
            <person name="Hansen M."/>
            <person name="Howarth C."/>
            <person name="Imamovic A."/>
            <person name="Larimer J."/>
            <person name="McCowan C."/>
            <person name="Murphy C."/>
            <person name="Neiman D."/>
            <person name="Pearson M."/>
            <person name="Priest M."/>
            <person name="Roberts A."/>
            <person name="Saif S."/>
            <person name="Shea T."/>
            <person name="Sisk P."/>
            <person name="Sykes S."/>
            <person name="Wortman J."/>
            <person name="Nusbaum C."/>
            <person name="Birren B."/>
        </authorList>
    </citation>
    <scope>NUCLEOTIDE SEQUENCE [LARGE SCALE GENOMIC DNA]</scope>
    <source>
        <strain evidence="3 4">VD196</strain>
    </source>
</reference>
<evidence type="ECO:0000259" key="2">
    <source>
        <dbReference type="PROSITE" id="PS51502"/>
    </source>
</evidence>
<dbReference type="SMART" id="SM00886">
    <property type="entry name" value="Dabb"/>
    <property type="match status" value="1"/>
</dbReference>